<dbReference type="RefSeq" id="WP_276763173.1">
    <property type="nucleotide sequence ID" value="NZ_SSGD01000156.1"/>
</dbReference>
<accession>A0A5C7XMJ5</accession>
<name>A0A5C7XMJ5_9MYCO</name>
<evidence type="ECO:0000313" key="1">
    <source>
        <dbReference type="EMBL" id="TXI50709.1"/>
    </source>
</evidence>
<proteinExistence type="predicted"/>
<comment type="caution">
    <text evidence="1">The sequence shown here is derived from an EMBL/GenBank/DDBJ whole genome shotgun (WGS) entry which is preliminary data.</text>
</comment>
<dbReference type="AlphaFoldDB" id="A0A5C7XMJ5"/>
<dbReference type="Proteomes" id="UP000321797">
    <property type="component" value="Unassembled WGS sequence"/>
</dbReference>
<dbReference type="EMBL" id="SSGD01000156">
    <property type="protein sequence ID" value="TXI50709.1"/>
    <property type="molecule type" value="Genomic_DNA"/>
</dbReference>
<dbReference type="Gene3D" id="3.30.870.10">
    <property type="entry name" value="Endonuclease Chain A"/>
    <property type="match status" value="1"/>
</dbReference>
<evidence type="ECO:0000313" key="2">
    <source>
        <dbReference type="Proteomes" id="UP000321797"/>
    </source>
</evidence>
<gene>
    <name evidence="1" type="ORF">E6Q54_21340</name>
</gene>
<organism evidence="1 2">
    <name type="scientific">Mycolicibacter arupensis</name>
    <dbReference type="NCBI Taxonomy" id="342002"/>
    <lineage>
        <taxon>Bacteria</taxon>
        <taxon>Bacillati</taxon>
        <taxon>Actinomycetota</taxon>
        <taxon>Actinomycetes</taxon>
        <taxon>Mycobacteriales</taxon>
        <taxon>Mycobacteriaceae</taxon>
        <taxon>Mycolicibacter</taxon>
    </lineage>
</organism>
<evidence type="ECO:0008006" key="3">
    <source>
        <dbReference type="Google" id="ProtNLM"/>
    </source>
</evidence>
<protein>
    <recommendedName>
        <fullName evidence="3">Phospholipase D-like domain-containing protein</fullName>
    </recommendedName>
</protein>
<reference evidence="1 2" key="1">
    <citation type="submission" date="2018-09" db="EMBL/GenBank/DDBJ databases">
        <title>Metagenome Assembled Genomes from an Advanced Water Purification Facility.</title>
        <authorList>
            <person name="Stamps B.W."/>
            <person name="Spear J.R."/>
        </authorList>
    </citation>
    <scope>NUCLEOTIDE SEQUENCE [LARGE SCALE GENOMIC DNA]</scope>
    <source>
        <strain evidence="1">Bin_29_2</strain>
    </source>
</reference>
<sequence length="444" mass="49878">MSRQFQMLQRRFGAARPGLQLIAVEGAAIPVSVLRLDLLAQERKELPITEEFTLRFIAAGVDEPDDIAAYLGLECVHVMNAAAEQLSEGHVRRAGSGSQLALTPVGREIASTLAATRPVLRQLPIAFDRLTWKLSDYPERALIEKKEAKELGLTLLPAQKNARIGLDDVTAAEFNQLLKKRGHDRLQVLRIHKVQATKHRYFPVQLLVYGDETRSELELAVCVDDELVAEHGFALERIDAVQRLGLKLEPAEPRPVLEDELELERARATEVPQDEAPGDTPAALTSGLTGMVTSVSVFEHADLLAEALETAKQRLLIISPWVKNAVVTTDFIAKLEKRLRAKVQVTIAHGIGDDDQGSDESALRRLRNLANRFDNFTFVRVTNTHAKILIFDDRWVSTSFNWLSFRGDPDRTYRMEEGTLVRIPSKVQEQYVRYLTLIEEQKRS</sequence>
<dbReference type="SUPFAM" id="SSF56024">
    <property type="entry name" value="Phospholipase D/nuclease"/>
    <property type="match status" value="1"/>
</dbReference>